<dbReference type="OMA" id="SLCESTH"/>
<dbReference type="Gramene" id="TraesCS3D02G409500.1">
    <property type="protein sequence ID" value="TraesCS3D02G409500.1"/>
    <property type="gene ID" value="TraesCS3D02G409500"/>
</dbReference>
<sequence length="547" mass="60024">MKLLHPVGLLLSCSCLLLCAVAPVRADTWREAEALVRWKASLAGANESLGPWSMANSTSLCESTHITCDLAGHIIELNLAYTSLNGTLDKLDFSAFPHLMSLTLIRNGLFGTIPAGISNLTSLVTLRIMQNPYLRGRIPHSIGQLKQLSVLQLEELGLHSTLPEEIGNLMSLIMLNINLVTLPGSIPPTIGMLIKLRELSLIGNNLTGSIPMEIGNMTGLQKIDLHENYLGGQLPGTTSHLVKLQYLHLSENQLVGHIFPGLGNSSLLDIVDIANNNFSGFFPSSIGVGGALRVASARYNGFTGIHHQTFQNCTTLQEVDFTANNIVAELSDCFSEHPGQLTTMAFSQNQLHGTLLTDRDLGGNDFSGTIPSWVSISLPELIFLRLSSNMFDGIIPQEILQFRQLQLLDLSKNKLIGPVPDDFSNFTGMTEEQRRYPDSKFYQVQIHIVWKNVDYVYHLRIAAMVAFDLSGSNSLSQEIPNGLTTLLGLRYLNLSGNHLSGCIPEDIGNLVRLLGPLTEPALKQWFVREDTYSQSAADTCRPIDIQQ</sequence>
<dbReference type="PROSITE" id="PS51257">
    <property type="entry name" value="PROKAR_LIPOPROTEIN"/>
    <property type="match status" value="1"/>
</dbReference>
<dbReference type="Gramene" id="TraesCLE_scaffold_071262_01G000100.1">
    <property type="protein sequence ID" value="TraesCLE_scaffold_071262_01G000100.1"/>
    <property type="gene ID" value="TraesCLE_scaffold_071262_01G000100"/>
</dbReference>
<keyword evidence="4" id="KW-0677">Repeat</keyword>
<proteinExistence type="predicted"/>
<dbReference type="Pfam" id="PF00560">
    <property type="entry name" value="LRR_1"/>
    <property type="match status" value="2"/>
</dbReference>
<dbReference type="PANTHER" id="PTHR48065:SF29">
    <property type="entry name" value="LEUCINE-RICH REPEAT-CONTAINING N-TERMINAL PLANT-TYPE DOMAIN-CONTAINING PROTEIN"/>
    <property type="match status" value="1"/>
</dbReference>
<feature type="chain" id="PRO_5043174875" description="Leucine-rich repeat-containing N-terminal plant-type domain-containing protein" evidence="7">
    <location>
        <begin position="27"/>
        <end position="547"/>
    </location>
</feature>
<protein>
    <recommendedName>
        <fullName evidence="10">Leucine-rich repeat-containing N-terminal plant-type domain-containing protein</fullName>
    </recommendedName>
</protein>
<evidence type="ECO:0000256" key="1">
    <source>
        <dbReference type="ARBA" id="ARBA00004370"/>
    </source>
</evidence>
<organism evidence="8">
    <name type="scientific">Triticum aestivum</name>
    <name type="common">Wheat</name>
    <dbReference type="NCBI Taxonomy" id="4565"/>
    <lineage>
        <taxon>Eukaryota</taxon>
        <taxon>Viridiplantae</taxon>
        <taxon>Streptophyta</taxon>
        <taxon>Embryophyta</taxon>
        <taxon>Tracheophyta</taxon>
        <taxon>Spermatophyta</taxon>
        <taxon>Magnoliopsida</taxon>
        <taxon>Liliopsida</taxon>
        <taxon>Poales</taxon>
        <taxon>Poaceae</taxon>
        <taxon>BOP clade</taxon>
        <taxon>Pooideae</taxon>
        <taxon>Triticodae</taxon>
        <taxon>Triticeae</taxon>
        <taxon>Triticinae</taxon>
        <taxon>Triticum</taxon>
    </lineage>
</organism>
<dbReference type="SMART" id="SM00369">
    <property type="entry name" value="LRR_TYP"/>
    <property type="match status" value="4"/>
</dbReference>
<dbReference type="Gramene" id="TraesWEE_scaffold_096801_01G000400.1">
    <property type="protein sequence ID" value="TraesWEE_scaffold_096801_01G000400.1"/>
    <property type="gene ID" value="TraesWEE_scaffold_096801_01G000400"/>
</dbReference>
<dbReference type="InterPro" id="IPR003591">
    <property type="entry name" value="Leu-rich_rpt_typical-subtyp"/>
</dbReference>
<dbReference type="FunFam" id="3.80.10.10:FF:000041">
    <property type="entry name" value="LRR receptor-like serine/threonine-protein kinase ERECTA"/>
    <property type="match status" value="1"/>
</dbReference>
<keyword evidence="5" id="KW-0472">Membrane</keyword>
<dbReference type="Gramene" id="TraesCS3D03G0900800.1">
    <property type="protein sequence ID" value="TraesCS3D03G0900800.1.CDS"/>
    <property type="gene ID" value="TraesCS3D03G0900800"/>
</dbReference>
<dbReference type="SUPFAM" id="SSF52058">
    <property type="entry name" value="L domain-like"/>
    <property type="match status" value="1"/>
</dbReference>
<evidence type="ECO:0000256" key="5">
    <source>
        <dbReference type="ARBA" id="ARBA00023136"/>
    </source>
</evidence>
<dbReference type="Proteomes" id="UP000019116">
    <property type="component" value="Chromosome 3D"/>
</dbReference>
<evidence type="ECO:0000313" key="8">
    <source>
        <dbReference type="EnsemblPlants" id="TraesCS3D02G409500.1"/>
    </source>
</evidence>
<dbReference type="EnsemblPlants" id="TraesCS3D02G409500.1">
    <property type="protein sequence ID" value="TraesCS3D02G409500.1"/>
    <property type="gene ID" value="TraesCS3D02G409500"/>
</dbReference>
<dbReference type="PANTHER" id="PTHR48065">
    <property type="entry name" value="OS10G0469600 PROTEIN"/>
    <property type="match status" value="1"/>
</dbReference>
<keyword evidence="2" id="KW-0433">Leucine-rich repeat</keyword>
<feature type="signal peptide" evidence="7">
    <location>
        <begin position="1"/>
        <end position="26"/>
    </location>
</feature>
<dbReference type="Gramene" id="TraesCAD_scaffold_035378_01G000100.1">
    <property type="protein sequence ID" value="TraesCAD_scaffold_035378_01G000100.1"/>
    <property type="gene ID" value="TraesCAD_scaffold_035378_01G000100"/>
</dbReference>
<dbReference type="Gene3D" id="3.80.10.10">
    <property type="entry name" value="Ribonuclease Inhibitor"/>
    <property type="match status" value="3"/>
</dbReference>
<dbReference type="STRING" id="4565.A0A3B6H0M3"/>
<evidence type="ECO:0008006" key="10">
    <source>
        <dbReference type="Google" id="ProtNLM"/>
    </source>
</evidence>
<reference evidence="8" key="2">
    <citation type="submission" date="2018-10" db="UniProtKB">
        <authorList>
            <consortium name="EnsemblPlants"/>
        </authorList>
    </citation>
    <scope>IDENTIFICATION</scope>
</reference>
<dbReference type="Gramene" id="TraesROB_scaffold_037723_01G000500.1">
    <property type="protein sequence ID" value="TraesROB_scaffold_037723_01G000500.1"/>
    <property type="gene ID" value="TraesROB_scaffold_037723_01G000500"/>
</dbReference>
<accession>A0A3B6H0M3</accession>
<name>A0A3B6H0M3_WHEAT</name>
<evidence type="ECO:0000313" key="9">
    <source>
        <dbReference type="Proteomes" id="UP000019116"/>
    </source>
</evidence>
<dbReference type="AlphaFoldDB" id="A0A3B6H0M3"/>
<keyword evidence="9" id="KW-1185">Reference proteome</keyword>
<keyword evidence="3 7" id="KW-0732">Signal</keyword>
<dbReference type="SUPFAM" id="SSF52047">
    <property type="entry name" value="RNI-like"/>
    <property type="match status" value="1"/>
</dbReference>
<dbReference type="GO" id="GO:0016020">
    <property type="term" value="C:membrane"/>
    <property type="evidence" value="ECO:0007669"/>
    <property type="project" value="UniProtKB-SubCell"/>
</dbReference>
<dbReference type="GO" id="GO:0004672">
    <property type="term" value="F:protein kinase activity"/>
    <property type="evidence" value="ECO:0000318"/>
    <property type="project" value="GO_Central"/>
</dbReference>
<keyword evidence="6" id="KW-0325">Glycoprotein</keyword>
<evidence type="ECO:0000256" key="2">
    <source>
        <dbReference type="ARBA" id="ARBA00022614"/>
    </source>
</evidence>
<evidence type="ECO:0000256" key="4">
    <source>
        <dbReference type="ARBA" id="ARBA00022737"/>
    </source>
</evidence>
<dbReference type="InterPro" id="IPR001611">
    <property type="entry name" value="Leu-rich_rpt"/>
</dbReference>
<evidence type="ECO:0000256" key="7">
    <source>
        <dbReference type="SAM" id="SignalP"/>
    </source>
</evidence>
<dbReference type="Pfam" id="PF13855">
    <property type="entry name" value="LRR_8"/>
    <property type="match status" value="1"/>
</dbReference>
<dbReference type="InterPro" id="IPR032675">
    <property type="entry name" value="LRR_dom_sf"/>
</dbReference>
<reference evidence="8" key="1">
    <citation type="submission" date="2018-08" db="EMBL/GenBank/DDBJ databases">
        <authorList>
            <person name="Rossello M."/>
        </authorList>
    </citation>
    <scope>NUCLEOTIDE SEQUENCE [LARGE SCALE GENOMIC DNA]</scope>
    <source>
        <strain evidence="8">cv. Chinese Spring</strain>
    </source>
</reference>
<evidence type="ECO:0000256" key="6">
    <source>
        <dbReference type="ARBA" id="ARBA00023180"/>
    </source>
</evidence>
<evidence type="ECO:0000256" key="3">
    <source>
        <dbReference type="ARBA" id="ARBA00022729"/>
    </source>
</evidence>
<comment type="subcellular location">
    <subcellularLocation>
        <location evidence="1">Membrane</location>
    </subcellularLocation>
</comment>
<dbReference type="FunFam" id="3.80.10.10:FF:000400">
    <property type="entry name" value="Nuclear pore complex protein NUP107"/>
    <property type="match status" value="1"/>
</dbReference>
<dbReference type="SMR" id="A0A3B6H0M3"/>
<dbReference type="OrthoDB" id="678365at2759"/>